<dbReference type="GO" id="GO:0009165">
    <property type="term" value="P:nucleotide biosynthetic process"/>
    <property type="evidence" value="ECO:0007669"/>
    <property type="project" value="UniProtKB-KW"/>
</dbReference>
<sequence>MLRCVTSSANICARLAVKNLVQNGATEIEYYPGVITEIMSTGKWSEDIVIRLQKPQDWKEFNTKPLAALIVIYPTDQKSATESEIEESTNYHASLLQVRRDFLNTTNLIEISDTQIDTIKSYSIRPNWEKYFMLLAQTASTRSNCMKRKVGAVVVKHNRVLCTGYNGTSTSTTNCLDGGCSRCNGNAKKGTELSDCFCIHAEESVFLERSRAELFDSDLYTTLYPCRLCARKIVQVKIKRVYYMDEYVGDTEVQSLFERNGIEVHKIQK</sequence>
<protein>
    <recommendedName>
        <fullName evidence="5">dCMP deaminase</fullName>
        <ecNumber evidence="4">3.5.4.12</ecNumber>
    </recommendedName>
    <alternativeName>
        <fullName evidence="5">dCMP deaminase</fullName>
    </alternativeName>
</protein>
<evidence type="ECO:0000259" key="6">
    <source>
        <dbReference type="PROSITE" id="PS51747"/>
    </source>
</evidence>
<gene>
    <name evidence="7" type="ORF">NERG_00905</name>
</gene>
<dbReference type="InterPro" id="IPR035105">
    <property type="entry name" value="Deoxycytidylate_deaminase_dom"/>
</dbReference>
<evidence type="ECO:0000256" key="1">
    <source>
        <dbReference type="ARBA" id="ARBA00001947"/>
    </source>
</evidence>
<dbReference type="HOGENOM" id="CLU_047993_0_0_1"/>
<dbReference type="InterPro" id="IPR016193">
    <property type="entry name" value="Cytidine_deaminase-like"/>
</dbReference>
<evidence type="ECO:0000256" key="3">
    <source>
        <dbReference type="ARBA" id="ARBA00022801"/>
    </source>
</evidence>
<dbReference type="PANTHER" id="PTHR11086">
    <property type="entry name" value="DEOXYCYTIDYLATE DEAMINASE-RELATED"/>
    <property type="match status" value="1"/>
</dbReference>
<keyword evidence="3" id="KW-0378">Hydrolase</keyword>
<dbReference type="InterPro" id="IPR002125">
    <property type="entry name" value="CMP_dCMP_dom"/>
</dbReference>
<evidence type="ECO:0000313" key="7">
    <source>
        <dbReference type="EMBL" id="EHY66209.1"/>
    </source>
</evidence>
<dbReference type="GO" id="GO:0004132">
    <property type="term" value="F:dCMP deaminase activity"/>
    <property type="evidence" value="ECO:0007669"/>
    <property type="project" value="UniProtKB-EC"/>
</dbReference>
<dbReference type="PANTHER" id="PTHR11086:SF18">
    <property type="entry name" value="DEOXYCYTIDYLATE DEAMINASE"/>
    <property type="match status" value="1"/>
</dbReference>
<accession>H8ZBF6</accession>
<feature type="domain" description="CMP/dCMP-type deaminase" evidence="6">
    <location>
        <begin position="127"/>
        <end position="260"/>
    </location>
</feature>
<keyword evidence="2" id="KW-0545">Nucleotide biosynthesis</keyword>
<dbReference type="GO" id="GO:0005737">
    <property type="term" value="C:cytoplasm"/>
    <property type="evidence" value="ECO:0007669"/>
    <property type="project" value="TreeGrafter"/>
</dbReference>
<evidence type="ECO:0000256" key="2">
    <source>
        <dbReference type="ARBA" id="ARBA00022727"/>
    </source>
</evidence>
<dbReference type="EC" id="3.5.4.12" evidence="4"/>
<dbReference type="STRING" id="944018.H8ZBF6"/>
<comment type="cofactor">
    <cofactor evidence="1">
        <name>Zn(2+)</name>
        <dbReference type="ChEBI" id="CHEBI:29105"/>
    </cofactor>
</comment>
<dbReference type="SUPFAM" id="SSF53927">
    <property type="entry name" value="Cytidine deaminase-like"/>
    <property type="match status" value="1"/>
</dbReference>
<reference evidence="7" key="1">
    <citation type="submission" date="2011-03" db="EMBL/GenBank/DDBJ databases">
        <title>The Genome Sequence of Nematocida sp1 strain ERTm2.</title>
        <authorList>
            <consortium name="The Broad Institute Genome Sequencing Platform"/>
            <consortium name="The Broad Institute Genome Sequencing Center for Infectious Disease"/>
            <person name="Cuomo C."/>
            <person name="Troemel E."/>
            <person name="Young S.K."/>
            <person name="Zeng Q."/>
            <person name="Gargeya S."/>
            <person name="Fitzgerald M."/>
            <person name="Haas B."/>
            <person name="Abouelleil A."/>
            <person name="Alvarado L."/>
            <person name="Arachchi H.M."/>
            <person name="Berlin A."/>
            <person name="Brown A."/>
            <person name="Chapman S.B."/>
            <person name="Chen Z."/>
            <person name="Dunbar C."/>
            <person name="Freedman E."/>
            <person name="Gearin G."/>
            <person name="Gellesch M."/>
            <person name="Goldberg J."/>
            <person name="Griggs A."/>
            <person name="Gujja S."/>
            <person name="Heilman E.R."/>
            <person name="Heiman D."/>
            <person name="Howarth C."/>
            <person name="Larson L."/>
            <person name="Lui A."/>
            <person name="MacDonald P.J.P."/>
            <person name="Mehta T."/>
            <person name="Montmayeur A."/>
            <person name="Murphy C."/>
            <person name="Neiman D."/>
            <person name="Pearson M."/>
            <person name="Priest M."/>
            <person name="Roberts A."/>
            <person name="Saif S."/>
            <person name="Shea T."/>
            <person name="Shenoy N."/>
            <person name="Sisk P."/>
            <person name="Stolte C."/>
            <person name="Sykes S."/>
            <person name="White J."/>
            <person name="Yandava C."/>
            <person name="Wortman J."/>
            <person name="Nusbaum C."/>
            <person name="Birren B."/>
        </authorList>
    </citation>
    <scope>NUCLEOTIDE SEQUENCE</scope>
    <source>
        <strain evidence="7">ERTm2</strain>
    </source>
</reference>
<dbReference type="AlphaFoldDB" id="H8ZBF6"/>
<name>H8ZBF6_NEMA1</name>
<dbReference type="Pfam" id="PF00383">
    <property type="entry name" value="dCMP_cyt_deam_1"/>
    <property type="match status" value="1"/>
</dbReference>
<dbReference type="Gene3D" id="3.40.140.10">
    <property type="entry name" value="Cytidine Deaminase, domain 2"/>
    <property type="match status" value="1"/>
</dbReference>
<dbReference type="EMBL" id="JH604634">
    <property type="protein sequence ID" value="EHY66209.1"/>
    <property type="molecule type" value="Genomic_DNA"/>
</dbReference>
<dbReference type="InterPro" id="IPR015517">
    <property type="entry name" value="dCMP_deaminase-rel"/>
</dbReference>
<dbReference type="CDD" id="cd01286">
    <property type="entry name" value="deoxycytidylate_deaminase"/>
    <property type="match status" value="1"/>
</dbReference>
<evidence type="ECO:0000256" key="5">
    <source>
        <dbReference type="ARBA" id="ARBA00041763"/>
    </source>
</evidence>
<evidence type="ECO:0000256" key="4">
    <source>
        <dbReference type="ARBA" id="ARBA00038938"/>
    </source>
</evidence>
<proteinExistence type="predicted"/>
<dbReference type="Proteomes" id="UP000005622">
    <property type="component" value="Unassembled WGS sequence"/>
</dbReference>
<organism evidence="7">
    <name type="scientific">Nematocida ausubeli (strain ATCC PRA-371 / ERTm2)</name>
    <name type="common">Nematode killer fungus</name>
    <dbReference type="NCBI Taxonomy" id="1913371"/>
    <lineage>
        <taxon>Eukaryota</taxon>
        <taxon>Fungi</taxon>
        <taxon>Fungi incertae sedis</taxon>
        <taxon>Microsporidia</taxon>
        <taxon>Nematocida</taxon>
    </lineage>
</organism>
<dbReference type="PROSITE" id="PS51747">
    <property type="entry name" value="CYT_DCMP_DEAMINASES_2"/>
    <property type="match status" value="1"/>
</dbReference>